<feature type="compositionally biased region" description="Low complexity" evidence="18">
    <location>
        <begin position="160"/>
        <end position="173"/>
    </location>
</feature>
<evidence type="ECO:0000313" key="21">
    <source>
        <dbReference type="EMBL" id="KAF2727773.1"/>
    </source>
</evidence>
<evidence type="ECO:0000256" key="17">
    <source>
        <dbReference type="PROSITE-ProRule" id="PRU00175"/>
    </source>
</evidence>
<keyword evidence="15" id="KW-0458">Lysosome</keyword>
<evidence type="ECO:0000259" key="20">
    <source>
        <dbReference type="PROSITE" id="PS50178"/>
    </source>
</evidence>
<dbReference type="AlphaFoldDB" id="A0A9P4QI70"/>
<dbReference type="GO" id="GO:0070936">
    <property type="term" value="P:protein K48-linked ubiquitination"/>
    <property type="evidence" value="ECO:0007669"/>
    <property type="project" value="TreeGrafter"/>
</dbReference>
<keyword evidence="16" id="KW-0449">Lipoprotein</keyword>
<dbReference type="SMART" id="SM00184">
    <property type="entry name" value="RING"/>
    <property type="match status" value="1"/>
</dbReference>
<evidence type="ECO:0000256" key="12">
    <source>
        <dbReference type="ARBA" id="ARBA00022786"/>
    </source>
</evidence>
<keyword evidence="9" id="KW-0479">Metal-binding</keyword>
<evidence type="ECO:0000256" key="7">
    <source>
        <dbReference type="ARBA" id="ARBA00022679"/>
    </source>
</evidence>
<dbReference type="EMBL" id="ML996313">
    <property type="protein sequence ID" value="KAF2727773.1"/>
    <property type="molecule type" value="Genomic_DNA"/>
</dbReference>
<keyword evidence="12" id="KW-0833">Ubl conjugation pathway</keyword>
<dbReference type="Pfam" id="PF01363">
    <property type="entry name" value="FYVE"/>
    <property type="match status" value="1"/>
</dbReference>
<dbReference type="GO" id="GO:0005768">
    <property type="term" value="C:endosome"/>
    <property type="evidence" value="ECO:0007669"/>
    <property type="project" value="UniProtKB-SubCell"/>
</dbReference>
<evidence type="ECO:0000256" key="15">
    <source>
        <dbReference type="ARBA" id="ARBA00023228"/>
    </source>
</evidence>
<dbReference type="OrthoDB" id="660555at2759"/>
<dbReference type="PROSITE" id="PS50178">
    <property type="entry name" value="ZF_FYVE"/>
    <property type="match status" value="1"/>
</dbReference>
<evidence type="ECO:0000256" key="13">
    <source>
        <dbReference type="ARBA" id="ARBA00022833"/>
    </source>
</evidence>
<dbReference type="InterPro" id="IPR051878">
    <property type="entry name" value="ZNRF_ubiq-protein_ligase"/>
</dbReference>
<dbReference type="GO" id="GO:0061630">
    <property type="term" value="F:ubiquitin protein ligase activity"/>
    <property type="evidence" value="ECO:0007669"/>
    <property type="project" value="UniProtKB-EC"/>
</dbReference>
<evidence type="ECO:0000256" key="4">
    <source>
        <dbReference type="ARBA" id="ARBA00004371"/>
    </source>
</evidence>
<dbReference type="SUPFAM" id="SSF57850">
    <property type="entry name" value="RING/U-box"/>
    <property type="match status" value="1"/>
</dbReference>
<evidence type="ECO:0000256" key="1">
    <source>
        <dbReference type="ARBA" id="ARBA00000900"/>
    </source>
</evidence>
<evidence type="ECO:0000256" key="6">
    <source>
        <dbReference type="ARBA" id="ARBA00012483"/>
    </source>
</evidence>
<dbReference type="Gene3D" id="3.30.40.10">
    <property type="entry name" value="Zinc/RING finger domain, C3HC4 (zinc finger)"/>
    <property type="match status" value="2"/>
</dbReference>
<feature type="region of interest" description="Disordered" evidence="18">
    <location>
        <begin position="295"/>
        <end position="327"/>
    </location>
</feature>
<evidence type="ECO:0000256" key="2">
    <source>
        <dbReference type="ARBA" id="ARBA00004170"/>
    </source>
</evidence>
<feature type="compositionally biased region" description="Low complexity" evidence="18">
    <location>
        <begin position="307"/>
        <end position="323"/>
    </location>
</feature>
<reference evidence="21" key="1">
    <citation type="journal article" date="2020" name="Stud. Mycol.">
        <title>101 Dothideomycetes genomes: a test case for predicting lifestyles and emergence of pathogens.</title>
        <authorList>
            <person name="Haridas S."/>
            <person name="Albert R."/>
            <person name="Binder M."/>
            <person name="Bloem J."/>
            <person name="Labutti K."/>
            <person name="Salamov A."/>
            <person name="Andreopoulos B."/>
            <person name="Baker S."/>
            <person name="Barry K."/>
            <person name="Bills G."/>
            <person name="Bluhm B."/>
            <person name="Cannon C."/>
            <person name="Castanera R."/>
            <person name="Culley D."/>
            <person name="Daum C."/>
            <person name="Ezra D."/>
            <person name="Gonzalez J."/>
            <person name="Henrissat B."/>
            <person name="Kuo A."/>
            <person name="Liang C."/>
            <person name="Lipzen A."/>
            <person name="Lutzoni F."/>
            <person name="Magnuson J."/>
            <person name="Mondo S."/>
            <person name="Nolan M."/>
            <person name="Ohm R."/>
            <person name="Pangilinan J."/>
            <person name="Park H.-J."/>
            <person name="Ramirez L."/>
            <person name="Alfaro M."/>
            <person name="Sun H."/>
            <person name="Tritt A."/>
            <person name="Yoshinaga Y."/>
            <person name="Zwiers L.-H."/>
            <person name="Turgeon B."/>
            <person name="Goodwin S."/>
            <person name="Spatafora J."/>
            <person name="Crous P."/>
            <person name="Grigoriev I."/>
        </authorList>
    </citation>
    <scope>NUCLEOTIDE SEQUENCE</scope>
    <source>
        <strain evidence="21">CBS 125425</strain>
    </source>
</reference>
<protein>
    <recommendedName>
        <fullName evidence="6">RING-type E3 ubiquitin transferase</fullName>
        <ecNumber evidence="6">2.3.2.27</ecNumber>
    </recommendedName>
</protein>
<dbReference type="GO" id="GO:0016020">
    <property type="term" value="C:membrane"/>
    <property type="evidence" value="ECO:0007669"/>
    <property type="project" value="UniProtKB-SubCell"/>
</dbReference>
<dbReference type="InterPro" id="IPR013083">
    <property type="entry name" value="Znf_RING/FYVE/PHD"/>
</dbReference>
<evidence type="ECO:0000256" key="8">
    <source>
        <dbReference type="ARBA" id="ARBA00022707"/>
    </source>
</evidence>
<feature type="region of interest" description="Disordered" evidence="18">
    <location>
        <begin position="1"/>
        <end position="37"/>
    </location>
</feature>
<name>A0A9P4QI70_9PLEO</name>
<dbReference type="InterPro" id="IPR011011">
    <property type="entry name" value="Znf_FYVE_PHD"/>
</dbReference>
<dbReference type="SUPFAM" id="SSF57903">
    <property type="entry name" value="FYVE/PHD zinc finger"/>
    <property type="match status" value="1"/>
</dbReference>
<dbReference type="PANTHER" id="PTHR46661">
    <property type="entry name" value="E3 UBIQUITIN-PROTEIN LIGASE ZNRF1-LIKE PROTEIN"/>
    <property type="match status" value="1"/>
</dbReference>
<keyword evidence="22" id="KW-1185">Reference proteome</keyword>
<proteinExistence type="predicted"/>
<dbReference type="InterPro" id="IPR000306">
    <property type="entry name" value="Znf_FYVE"/>
</dbReference>
<feature type="domain" description="RING-type" evidence="19">
    <location>
        <begin position="353"/>
        <end position="396"/>
    </location>
</feature>
<dbReference type="Pfam" id="PF13639">
    <property type="entry name" value="zf-RING_2"/>
    <property type="match status" value="1"/>
</dbReference>
<dbReference type="GO" id="GO:0008270">
    <property type="term" value="F:zinc ion binding"/>
    <property type="evidence" value="ECO:0007669"/>
    <property type="project" value="UniProtKB-KW"/>
</dbReference>
<evidence type="ECO:0000256" key="14">
    <source>
        <dbReference type="ARBA" id="ARBA00023136"/>
    </source>
</evidence>
<evidence type="ECO:0000256" key="3">
    <source>
        <dbReference type="ARBA" id="ARBA00004177"/>
    </source>
</evidence>
<dbReference type="InterPro" id="IPR001841">
    <property type="entry name" value="Znf_RING"/>
</dbReference>
<dbReference type="PANTHER" id="PTHR46661:SF4">
    <property type="entry name" value="RING-TYPE DOMAIN-CONTAINING PROTEIN"/>
    <property type="match status" value="1"/>
</dbReference>
<keyword evidence="7" id="KW-0808">Transferase</keyword>
<sequence>MSLRRRSEEPSGETWEEFLRASPSRRRPPSMPRRESDLVLPGWQPDGDVAQCPVCSRHFTFLFRKHHCRKCGRVVCAHCSPHRITIPRQYIVRPPLDDDNDGGIFNFEMPSGGEEVRVCNPCVPDPNYSPPPQYHPTAANRASYHHSSSGAPFSPDRPASRTNRSSRSASDASHLNRRPVHSPPISRGPLPSSFHADANHPRPAFHHSSHSLPRAPEDYPPVHLRHRSRTRVVAEEDECPICLHELPPKGSDGNTNAREAHIMDCWREHEANKSTPAAPRTNWPHAVPIPTPTLNSHAHTLDQLTRGPSPASAPAAEPSAGPSNRESLSRYRMFTYTGTEKDCVDDEGNAIECVICLEDFGAGDKLARLMCFCKFHEVCIKQWWDTKGRGSCPTHQLHD</sequence>
<comment type="pathway">
    <text evidence="5">Protein modification; protein ubiquitination.</text>
</comment>
<keyword evidence="13" id="KW-0862">Zinc</keyword>
<dbReference type="Proteomes" id="UP000799444">
    <property type="component" value="Unassembled WGS sequence"/>
</dbReference>
<organism evidence="21 22">
    <name type="scientific">Polyplosphaeria fusca</name>
    <dbReference type="NCBI Taxonomy" id="682080"/>
    <lineage>
        <taxon>Eukaryota</taxon>
        <taxon>Fungi</taxon>
        <taxon>Dikarya</taxon>
        <taxon>Ascomycota</taxon>
        <taxon>Pezizomycotina</taxon>
        <taxon>Dothideomycetes</taxon>
        <taxon>Pleosporomycetidae</taxon>
        <taxon>Pleosporales</taxon>
        <taxon>Tetraplosphaeriaceae</taxon>
        <taxon>Polyplosphaeria</taxon>
    </lineage>
</organism>
<dbReference type="EC" id="2.3.2.27" evidence="6"/>
<evidence type="ECO:0000256" key="9">
    <source>
        <dbReference type="ARBA" id="ARBA00022723"/>
    </source>
</evidence>
<keyword evidence="14" id="KW-0472">Membrane</keyword>
<evidence type="ECO:0000259" key="19">
    <source>
        <dbReference type="PROSITE" id="PS50089"/>
    </source>
</evidence>
<keyword evidence="11 17" id="KW-0863">Zinc-finger</keyword>
<dbReference type="GO" id="GO:0043161">
    <property type="term" value="P:proteasome-mediated ubiquitin-dependent protein catabolic process"/>
    <property type="evidence" value="ECO:0007669"/>
    <property type="project" value="TreeGrafter"/>
</dbReference>
<evidence type="ECO:0000256" key="16">
    <source>
        <dbReference type="ARBA" id="ARBA00023288"/>
    </source>
</evidence>
<evidence type="ECO:0000313" key="22">
    <source>
        <dbReference type="Proteomes" id="UP000799444"/>
    </source>
</evidence>
<evidence type="ECO:0000256" key="10">
    <source>
        <dbReference type="ARBA" id="ARBA00022753"/>
    </source>
</evidence>
<feature type="domain" description="FYVE-type" evidence="20">
    <location>
        <begin position="46"/>
        <end position="127"/>
    </location>
</feature>
<dbReference type="PROSITE" id="PS50089">
    <property type="entry name" value="ZF_RING_2"/>
    <property type="match status" value="1"/>
</dbReference>
<feature type="region of interest" description="Disordered" evidence="18">
    <location>
        <begin position="130"/>
        <end position="222"/>
    </location>
</feature>
<comment type="subcellular location">
    <subcellularLocation>
        <location evidence="3">Endosome</location>
    </subcellularLocation>
    <subcellularLocation>
        <location evidence="4">Lysosome</location>
    </subcellularLocation>
    <subcellularLocation>
        <location evidence="2">Membrane</location>
        <topology evidence="2">Peripheral membrane protein</topology>
    </subcellularLocation>
</comment>
<evidence type="ECO:0000256" key="5">
    <source>
        <dbReference type="ARBA" id="ARBA00004906"/>
    </source>
</evidence>
<comment type="caution">
    <text evidence="21">The sequence shown here is derived from an EMBL/GenBank/DDBJ whole genome shotgun (WGS) entry which is preliminary data.</text>
</comment>
<evidence type="ECO:0000256" key="11">
    <source>
        <dbReference type="ARBA" id="ARBA00022771"/>
    </source>
</evidence>
<dbReference type="InterPro" id="IPR017455">
    <property type="entry name" value="Znf_FYVE-rel"/>
</dbReference>
<keyword evidence="10" id="KW-0967">Endosome</keyword>
<comment type="catalytic activity">
    <reaction evidence="1">
        <text>S-ubiquitinyl-[E2 ubiquitin-conjugating enzyme]-L-cysteine + [acceptor protein]-L-lysine = [E2 ubiquitin-conjugating enzyme]-L-cysteine + N(6)-ubiquitinyl-[acceptor protein]-L-lysine.</text>
        <dbReference type="EC" id="2.3.2.27"/>
    </reaction>
</comment>
<evidence type="ECO:0000256" key="18">
    <source>
        <dbReference type="SAM" id="MobiDB-lite"/>
    </source>
</evidence>
<accession>A0A9P4QI70</accession>
<dbReference type="SMART" id="SM00064">
    <property type="entry name" value="FYVE"/>
    <property type="match status" value="1"/>
</dbReference>
<keyword evidence="8" id="KW-0519">Myristate</keyword>
<gene>
    <name evidence="21" type="ORF">EJ04DRAFT_529176</name>
</gene>